<dbReference type="Proteomes" id="UP001630127">
    <property type="component" value="Unassembled WGS sequence"/>
</dbReference>
<name>A0ABD2YJJ6_9GENT</name>
<evidence type="ECO:0000313" key="2">
    <source>
        <dbReference type="EMBL" id="KAL3506512.1"/>
    </source>
</evidence>
<keyword evidence="1" id="KW-0812">Transmembrane</keyword>
<protein>
    <submittedName>
        <fullName evidence="2">Uncharacterized protein</fullName>
    </submittedName>
</protein>
<dbReference type="AlphaFoldDB" id="A0ABD2YJJ6"/>
<evidence type="ECO:0000256" key="1">
    <source>
        <dbReference type="SAM" id="Phobius"/>
    </source>
</evidence>
<organism evidence="2 3">
    <name type="scientific">Cinchona calisaya</name>
    <dbReference type="NCBI Taxonomy" id="153742"/>
    <lineage>
        <taxon>Eukaryota</taxon>
        <taxon>Viridiplantae</taxon>
        <taxon>Streptophyta</taxon>
        <taxon>Embryophyta</taxon>
        <taxon>Tracheophyta</taxon>
        <taxon>Spermatophyta</taxon>
        <taxon>Magnoliopsida</taxon>
        <taxon>eudicotyledons</taxon>
        <taxon>Gunneridae</taxon>
        <taxon>Pentapetalae</taxon>
        <taxon>asterids</taxon>
        <taxon>lamiids</taxon>
        <taxon>Gentianales</taxon>
        <taxon>Rubiaceae</taxon>
        <taxon>Cinchonoideae</taxon>
        <taxon>Cinchoneae</taxon>
        <taxon>Cinchona</taxon>
    </lineage>
</organism>
<keyword evidence="3" id="KW-1185">Reference proteome</keyword>
<feature type="transmembrane region" description="Helical" evidence="1">
    <location>
        <begin position="100"/>
        <end position="133"/>
    </location>
</feature>
<keyword evidence="1" id="KW-1133">Transmembrane helix</keyword>
<accession>A0ABD2YJJ6</accession>
<gene>
    <name evidence="2" type="ORF">ACH5RR_031894</name>
</gene>
<proteinExistence type="predicted"/>
<sequence length="145" mass="16402">MSIFLGSCYFWSNVLSNSIFPKLAFITKCGDLFQLSLFKLFNSFGFGRLEIDNIICSLWLISLISLVNSIEWRVPTNSYPLGGFSIGGEFLPKNYYPIGGFLWVASLVSLCSLCFLLMSLSLPFSGIILWLLCNMKLVTKDRLRK</sequence>
<evidence type="ECO:0000313" key="3">
    <source>
        <dbReference type="Proteomes" id="UP001630127"/>
    </source>
</evidence>
<keyword evidence="1" id="KW-0472">Membrane</keyword>
<dbReference type="EMBL" id="JBJUIK010000013">
    <property type="protein sequence ID" value="KAL3506512.1"/>
    <property type="molecule type" value="Genomic_DNA"/>
</dbReference>
<comment type="caution">
    <text evidence="2">The sequence shown here is derived from an EMBL/GenBank/DDBJ whole genome shotgun (WGS) entry which is preliminary data.</text>
</comment>
<reference evidence="2 3" key="1">
    <citation type="submission" date="2024-11" db="EMBL/GenBank/DDBJ databases">
        <title>A near-complete genome assembly of Cinchona calisaya.</title>
        <authorList>
            <person name="Lian D.C."/>
            <person name="Zhao X.W."/>
            <person name="Wei L."/>
        </authorList>
    </citation>
    <scope>NUCLEOTIDE SEQUENCE [LARGE SCALE GENOMIC DNA]</scope>
    <source>
        <tissue evidence="2">Nenye</tissue>
    </source>
</reference>